<dbReference type="Pfam" id="PF00253">
    <property type="entry name" value="Ribosomal_S14"/>
    <property type="match status" value="1"/>
</dbReference>
<evidence type="ECO:0000256" key="1">
    <source>
        <dbReference type="ARBA" id="ARBA00009083"/>
    </source>
</evidence>
<dbReference type="InterPro" id="IPR001209">
    <property type="entry name" value="Ribosomal_uS14"/>
</dbReference>
<dbReference type="GO" id="GO:0006412">
    <property type="term" value="P:translation"/>
    <property type="evidence" value="ECO:0007669"/>
    <property type="project" value="InterPro"/>
</dbReference>
<evidence type="ECO:0000313" key="4">
    <source>
        <dbReference type="EMBL" id="QBX98506.1"/>
    </source>
</evidence>
<dbReference type="GO" id="GO:0005737">
    <property type="term" value="C:cytoplasm"/>
    <property type="evidence" value="ECO:0007669"/>
    <property type="project" value="UniProtKB-ARBA"/>
</dbReference>
<dbReference type="AlphaFoldDB" id="A0A4D6C428"/>
<keyword evidence="4" id="KW-0496">Mitochondrion</keyword>
<dbReference type="GO" id="GO:0003735">
    <property type="term" value="F:structural constituent of ribosome"/>
    <property type="evidence" value="ECO:0007669"/>
    <property type="project" value="InterPro"/>
</dbReference>
<organism evidence="4">
    <name type="scientific">Chloroparvula sp. RCC696</name>
    <dbReference type="NCBI Taxonomy" id="2565275"/>
    <lineage>
        <taxon>Eukaryota</taxon>
        <taxon>Viridiplantae</taxon>
        <taxon>Chlorophyta</taxon>
        <taxon>Chloropicophyceae</taxon>
        <taxon>Chloropicales</taxon>
        <taxon>Chloropicaceae</taxon>
        <taxon>Chloroparvula</taxon>
    </lineage>
</organism>
<reference evidence="4" key="1">
    <citation type="journal article" date="2019" name="Genome Biol. Evol.">
        <title>Tracing the Evolution of the Plastome and Mitogenome in the Chloropicophyceae Uncovered Convergent tRNA Gene Losses and a Variant Plastid Genetic Code.</title>
        <authorList>
            <person name="Turmel M."/>
            <person name="Dos Santos A.L."/>
            <person name="Otis C."/>
            <person name="Sergerie R."/>
            <person name="Lemieux C."/>
        </authorList>
    </citation>
    <scope>NUCLEOTIDE SEQUENCE</scope>
</reference>
<proteinExistence type="inferred from homology"/>
<dbReference type="SUPFAM" id="SSF57716">
    <property type="entry name" value="Glucocorticoid receptor-like (DNA-binding domain)"/>
    <property type="match status" value="1"/>
</dbReference>
<sequence>MQTDKKRRLQVIKDEATRMHYTALIHNLSLPSSVRMYYVTKLAQLKRSGSKVRVKNHCTLTGRSRGVYRFCKLSRIAFRRAAAQGYLPGVVKSSW</sequence>
<accession>A0A4D6C428</accession>
<dbReference type="PANTHER" id="PTHR19836">
    <property type="entry name" value="30S RIBOSOMAL PROTEIN S14"/>
    <property type="match status" value="1"/>
</dbReference>
<keyword evidence="2 4" id="KW-0689">Ribosomal protein</keyword>
<name>A0A4D6C428_9CHLO</name>
<gene>
    <name evidence="4" type="primary">rps14</name>
</gene>
<dbReference type="NCBIfam" id="NF006477">
    <property type="entry name" value="PRK08881.1"/>
    <property type="match status" value="1"/>
</dbReference>
<keyword evidence="3" id="KW-0687">Ribonucleoprotein</keyword>
<protein>
    <submittedName>
        <fullName evidence="4">Ribosomal protein S14</fullName>
    </submittedName>
</protein>
<dbReference type="PANTHER" id="PTHR19836:SF19">
    <property type="entry name" value="SMALL RIBOSOMAL SUBUNIT PROTEIN US14M"/>
    <property type="match status" value="1"/>
</dbReference>
<evidence type="ECO:0000256" key="3">
    <source>
        <dbReference type="ARBA" id="ARBA00023274"/>
    </source>
</evidence>
<comment type="similarity">
    <text evidence="1">Belongs to the universal ribosomal protein uS14 family.</text>
</comment>
<dbReference type="GO" id="GO:0015935">
    <property type="term" value="C:small ribosomal subunit"/>
    <property type="evidence" value="ECO:0007669"/>
    <property type="project" value="TreeGrafter"/>
</dbReference>
<evidence type="ECO:0000256" key="2">
    <source>
        <dbReference type="ARBA" id="ARBA00022980"/>
    </source>
</evidence>
<geneLocation type="mitochondrion" evidence="4"/>
<dbReference type="Gene3D" id="1.10.287.1480">
    <property type="match status" value="1"/>
</dbReference>
<dbReference type="EMBL" id="MK085999">
    <property type="protein sequence ID" value="QBX98506.1"/>
    <property type="molecule type" value="Genomic_DNA"/>
</dbReference>